<dbReference type="InParanoid" id="K3WFH0"/>
<accession>K3WFH0</accession>
<keyword evidence="3" id="KW-0648">Protein biosynthesis</keyword>
<dbReference type="GO" id="GO:0016281">
    <property type="term" value="C:eukaryotic translation initiation factor 4F complex"/>
    <property type="evidence" value="ECO:0007669"/>
    <property type="project" value="TreeGrafter"/>
</dbReference>
<dbReference type="HOGENOM" id="CLU_039574_0_0_1"/>
<dbReference type="GO" id="GO:0003729">
    <property type="term" value="F:mRNA binding"/>
    <property type="evidence" value="ECO:0007669"/>
    <property type="project" value="TreeGrafter"/>
</dbReference>
<evidence type="ECO:0000313" key="6">
    <source>
        <dbReference type="EnsemblProtists" id="PYU1_T003711"/>
    </source>
</evidence>
<dbReference type="PANTHER" id="PTHR23253">
    <property type="entry name" value="EUKARYOTIC TRANSLATION INITIATION FACTOR 4 GAMMA"/>
    <property type="match status" value="1"/>
</dbReference>
<keyword evidence="2" id="KW-0396">Initiation factor</keyword>
<name>K3WFH0_GLOUD</name>
<comment type="similarity">
    <text evidence="1">Belongs to the eukaryotic initiation factor 4G family.</text>
</comment>
<dbReference type="Pfam" id="PF07145">
    <property type="entry name" value="PAM2"/>
    <property type="match status" value="1"/>
</dbReference>
<dbReference type="SUPFAM" id="SSF48371">
    <property type="entry name" value="ARM repeat"/>
    <property type="match status" value="1"/>
</dbReference>
<evidence type="ECO:0000256" key="4">
    <source>
        <dbReference type="SAM" id="MobiDB-lite"/>
    </source>
</evidence>
<dbReference type="VEuPathDB" id="FungiDB:PYU1_G003701"/>
<proteinExistence type="inferred from homology"/>
<reference evidence="7" key="1">
    <citation type="journal article" date="2010" name="Genome Biol.">
        <title>Genome sequence of the necrotrophic plant pathogen Pythium ultimum reveals original pathogenicity mechanisms and effector repertoire.</title>
        <authorList>
            <person name="Levesque C.A."/>
            <person name="Brouwer H."/>
            <person name="Cano L."/>
            <person name="Hamilton J.P."/>
            <person name="Holt C."/>
            <person name="Huitema E."/>
            <person name="Raffaele S."/>
            <person name="Robideau G.P."/>
            <person name="Thines M."/>
            <person name="Win J."/>
            <person name="Zerillo M.M."/>
            <person name="Beakes G.W."/>
            <person name="Boore J.L."/>
            <person name="Busam D."/>
            <person name="Dumas B."/>
            <person name="Ferriera S."/>
            <person name="Fuerstenberg S.I."/>
            <person name="Gachon C.M."/>
            <person name="Gaulin E."/>
            <person name="Govers F."/>
            <person name="Grenville-Briggs L."/>
            <person name="Horner N."/>
            <person name="Hostetler J."/>
            <person name="Jiang R.H."/>
            <person name="Johnson J."/>
            <person name="Krajaejun T."/>
            <person name="Lin H."/>
            <person name="Meijer H.J."/>
            <person name="Moore B."/>
            <person name="Morris P."/>
            <person name="Phuntmart V."/>
            <person name="Puiu D."/>
            <person name="Shetty J."/>
            <person name="Stajich J.E."/>
            <person name="Tripathy S."/>
            <person name="Wawra S."/>
            <person name="van West P."/>
            <person name="Whitty B.R."/>
            <person name="Coutinho P.M."/>
            <person name="Henrissat B."/>
            <person name="Martin F."/>
            <person name="Thomas P.D."/>
            <person name="Tyler B.M."/>
            <person name="De Vries R.P."/>
            <person name="Kamoun S."/>
            <person name="Yandell M."/>
            <person name="Tisserat N."/>
            <person name="Buell C.R."/>
        </authorList>
    </citation>
    <scope>NUCLEOTIDE SEQUENCE</scope>
    <source>
        <strain evidence="7">DAOM:BR144</strain>
    </source>
</reference>
<reference evidence="6" key="3">
    <citation type="submission" date="2015-02" db="UniProtKB">
        <authorList>
            <consortium name="EnsemblProtists"/>
        </authorList>
    </citation>
    <scope>IDENTIFICATION</scope>
    <source>
        <strain evidence="6">DAOM BR144</strain>
    </source>
</reference>
<dbReference type="EnsemblProtists" id="PYU1_T003711">
    <property type="protein sequence ID" value="PYU1_T003711"/>
    <property type="gene ID" value="PYU1_G003701"/>
</dbReference>
<dbReference type="OMA" id="ENVMHVC"/>
<feature type="compositionally biased region" description="Low complexity" evidence="4">
    <location>
        <begin position="337"/>
        <end position="362"/>
    </location>
</feature>
<protein>
    <recommendedName>
        <fullName evidence="5">MIF4G domain-containing protein</fullName>
    </recommendedName>
</protein>
<dbReference type="InterPro" id="IPR009818">
    <property type="entry name" value="PAM2_motif"/>
</dbReference>
<keyword evidence="7" id="KW-1185">Reference proteome</keyword>
<evidence type="ECO:0000313" key="7">
    <source>
        <dbReference type="Proteomes" id="UP000019132"/>
    </source>
</evidence>
<sequence>MSRLNPNAGEFVPSFGPVSVATSAPSVAAPVSALSHAFSSTASSAVNTSSTPASIITTTLLSGEEADPMALGDGNDSMTYSVEFLLKFQSICDTPLPGIPDVVRAPPPAKRLGSKVNGRIVYSVQEMLQFQPLYQTLPADIAWSEILVSGAEAEKKSKAAAKANKQKEKNKQRGQMQLQYDPSLVCYFNPNEYAAAMGLYTGPATGSDGVGAAGMNGGAGEFGNGKVAVVNPIEEAVIAKRRLATLLDDVGPETISSIVESFQEITITCTHTLQEVIGLLFDHAIADPALCDSYAQLCASISEKTPEFKEGAKTINFRRILLTRCYEALVEEPEAPQQQQQHGQSNSKNKSSSGSSSGQAQHSWRRRCMLRNVRLIGELFRRQLLTENVMHVCVAMMLDDEVKPQVEIIEAACELIALVGDLLDGSSPASRRTMDEYFAVLHRLQQNVHLPASVKNTIVDLVMP</sequence>
<evidence type="ECO:0000256" key="3">
    <source>
        <dbReference type="ARBA" id="ARBA00022917"/>
    </source>
</evidence>
<dbReference type="Proteomes" id="UP000019132">
    <property type="component" value="Unassembled WGS sequence"/>
</dbReference>
<reference evidence="7" key="2">
    <citation type="submission" date="2010-04" db="EMBL/GenBank/DDBJ databases">
        <authorList>
            <person name="Buell R."/>
            <person name="Hamilton J."/>
            <person name="Hostetler J."/>
        </authorList>
    </citation>
    <scope>NUCLEOTIDE SEQUENCE [LARGE SCALE GENOMIC DNA]</scope>
    <source>
        <strain evidence="7">DAOM:BR144</strain>
    </source>
</reference>
<dbReference type="EMBL" id="GL376638">
    <property type="status" value="NOT_ANNOTATED_CDS"/>
    <property type="molecule type" value="Genomic_DNA"/>
</dbReference>
<dbReference type="SMART" id="SM00543">
    <property type="entry name" value="MIF4G"/>
    <property type="match status" value="1"/>
</dbReference>
<dbReference type="GO" id="GO:0003743">
    <property type="term" value="F:translation initiation factor activity"/>
    <property type="evidence" value="ECO:0007669"/>
    <property type="project" value="UniProtKB-KW"/>
</dbReference>
<dbReference type="STRING" id="431595.K3WFH0"/>
<dbReference type="Gene3D" id="1.25.40.180">
    <property type="match status" value="1"/>
</dbReference>
<evidence type="ECO:0000256" key="2">
    <source>
        <dbReference type="ARBA" id="ARBA00022540"/>
    </source>
</evidence>
<dbReference type="Pfam" id="PF02854">
    <property type="entry name" value="MIF4G"/>
    <property type="match status" value="1"/>
</dbReference>
<feature type="domain" description="MIF4G" evidence="5">
    <location>
        <begin position="240"/>
        <end position="464"/>
    </location>
</feature>
<dbReference type="eggNOG" id="KOG0401">
    <property type="taxonomic scope" value="Eukaryota"/>
</dbReference>
<dbReference type="InterPro" id="IPR016024">
    <property type="entry name" value="ARM-type_fold"/>
</dbReference>
<evidence type="ECO:0000256" key="1">
    <source>
        <dbReference type="ARBA" id="ARBA00005775"/>
    </source>
</evidence>
<evidence type="ECO:0000259" key="5">
    <source>
        <dbReference type="SMART" id="SM00543"/>
    </source>
</evidence>
<dbReference type="PANTHER" id="PTHR23253:SF9">
    <property type="entry name" value="EUKARYOTIC TRANSLATION INITIATION FACTOR 4 GAMMA 2"/>
    <property type="match status" value="1"/>
</dbReference>
<organism evidence="6 7">
    <name type="scientific">Globisporangium ultimum (strain ATCC 200006 / CBS 805.95 / DAOM BR144)</name>
    <name type="common">Pythium ultimum</name>
    <dbReference type="NCBI Taxonomy" id="431595"/>
    <lineage>
        <taxon>Eukaryota</taxon>
        <taxon>Sar</taxon>
        <taxon>Stramenopiles</taxon>
        <taxon>Oomycota</taxon>
        <taxon>Peronosporomycetes</taxon>
        <taxon>Pythiales</taxon>
        <taxon>Pythiaceae</taxon>
        <taxon>Globisporangium</taxon>
    </lineage>
</organism>
<feature type="region of interest" description="Disordered" evidence="4">
    <location>
        <begin position="333"/>
        <end position="363"/>
    </location>
</feature>
<dbReference type="InterPro" id="IPR003890">
    <property type="entry name" value="MIF4G-like_typ-3"/>
</dbReference>
<dbReference type="AlphaFoldDB" id="K3WFH0"/>